<dbReference type="SUPFAM" id="SSF46894">
    <property type="entry name" value="C-terminal effector domain of the bipartite response regulators"/>
    <property type="match status" value="1"/>
</dbReference>
<gene>
    <name evidence="5" type="ORF">CR205_15810</name>
</gene>
<sequence>MITTPKQPETETTDIYIFDPARLMEAKHLPELFGSYGEYKFHYEIDLPSPSSKYRTIIICASAYSKAVSDSIDRWAAQNSEGNLYVVSPSKEETSDIFPFLHNDNVSGMMSVDYLSSNFDFVIRNSHKAPFLEPSCHRHLIHEIERVKLKEQPIKKLLLQKEKVADILTQNEQNVLQLLLEGYNNIHIAQELYLAPSTISTIISHLLKKMKASDRTDALVTSIRNGWVEAYR</sequence>
<dbReference type="PROSITE" id="PS50043">
    <property type="entry name" value="HTH_LUXR_2"/>
    <property type="match status" value="1"/>
</dbReference>
<dbReference type="Proteomes" id="UP000248066">
    <property type="component" value="Unassembled WGS sequence"/>
</dbReference>
<keyword evidence="6" id="KW-1185">Reference proteome</keyword>
<dbReference type="InterPro" id="IPR000792">
    <property type="entry name" value="Tscrpt_reg_LuxR_C"/>
</dbReference>
<dbReference type="Pfam" id="PF00196">
    <property type="entry name" value="GerE"/>
    <property type="match status" value="1"/>
</dbReference>
<accession>A0A2W0HQJ5</accession>
<dbReference type="EMBL" id="PDOF01000003">
    <property type="protein sequence ID" value="PYZ95848.1"/>
    <property type="molecule type" value="Genomic_DNA"/>
</dbReference>
<reference evidence="5 6" key="1">
    <citation type="submission" date="2017-10" db="EMBL/GenBank/DDBJ databases">
        <title>Bacillus sp. nov., a halophilic bacterium isolated from a Yangshapao Lake.</title>
        <authorList>
            <person name="Wang H."/>
        </authorList>
    </citation>
    <scope>NUCLEOTIDE SEQUENCE [LARGE SCALE GENOMIC DNA]</scope>
    <source>
        <strain evidence="5 6">YSP-3</strain>
    </source>
</reference>
<comment type="caution">
    <text evidence="5">The sequence shown here is derived from an EMBL/GenBank/DDBJ whole genome shotgun (WGS) entry which is preliminary data.</text>
</comment>
<dbReference type="PANTHER" id="PTHR44688">
    <property type="entry name" value="DNA-BINDING TRANSCRIPTIONAL ACTIVATOR DEVR_DOSR"/>
    <property type="match status" value="1"/>
</dbReference>
<evidence type="ECO:0000256" key="3">
    <source>
        <dbReference type="ARBA" id="ARBA00023163"/>
    </source>
</evidence>
<dbReference type="PRINTS" id="PR00038">
    <property type="entry name" value="HTHLUXR"/>
</dbReference>
<dbReference type="RefSeq" id="WP_110521125.1">
    <property type="nucleotide sequence ID" value="NZ_PDOF01000003.1"/>
</dbReference>
<evidence type="ECO:0000256" key="2">
    <source>
        <dbReference type="ARBA" id="ARBA00023125"/>
    </source>
</evidence>
<dbReference type="AlphaFoldDB" id="A0A2W0HQJ5"/>
<dbReference type="InterPro" id="IPR016032">
    <property type="entry name" value="Sig_transdc_resp-reg_C-effctor"/>
</dbReference>
<dbReference type="PROSITE" id="PS00622">
    <property type="entry name" value="HTH_LUXR_1"/>
    <property type="match status" value="1"/>
</dbReference>
<dbReference type="SMART" id="SM00421">
    <property type="entry name" value="HTH_LUXR"/>
    <property type="match status" value="1"/>
</dbReference>
<protein>
    <recommendedName>
        <fullName evidence="4">HTH luxR-type domain-containing protein</fullName>
    </recommendedName>
</protein>
<dbReference type="GO" id="GO:0003677">
    <property type="term" value="F:DNA binding"/>
    <property type="evidence" value="ECO:0007669"/>
    <property type="project" value="UniProtKB-KW"/>
</dbReference>
<evidence type="ECO:0000313" key="6">
    <source>
        <dbReference type="Proteomes" id="UP000248066"/>
    </source>
</evidence>
<keyword evidence="2" id="KW-0238">DNA-binding</keyword>
<feature type="domain" description="HTH luxR-type" evidence="4">
    <location>
        <begin position="161"/>
        <end position="226"/>
    </location>
</feature>
<dbReference type="PANTHER" id="PTHR44688:SF16">
    <property type="entry name" value="DNA-BINDING TRANSCRIPTIONAL ACTIVATOR DEVR_DOSR"/>
    <property type="match status" value="1"/>
</dbReference>
<keyword evidence="1" id="KW-0805">Transcription regulation</keyword>
<dbReference type="OrthoDB" id="2965189at2"/>
<name>A0A2W0HQJ5_9BACI</name>
<evidence type="ECO:0000259" key="4">
    <source>
        <dbReference type="PROSITE" id="PS50043"/>
    </source>
</evidence>
<evidence type="ECO:0000256" key="1">
    <source>
        <dbReference type="ARBA" id="ARBA00023015"/>
    </source>
</evidence>
<dbReference type="GO" id="GO:0006355">
    <property type="term" value="P:regulation of DNA-templated transcription"/>
    <property type="evidence" value="ECO:0007669"/>
    <property type="project" value="InterPro"/>
</dbReference>
<organism evidence="5 6">
    <name type="scientific">Alteribacter lacisalsi</name>
    <dbReference type="NCBI Taxonomy" id="2045244"/>
    <lineage>
        <taxon>Bacteria</taxon>
        <taxon>Bacillati</taxon>
        <taxon>Bacillota</taxon>
        <taxon>Bacilli</taxon>
        <taxon>Bacillales</taxon>
        <taxon>Bacillaceae</taxon>
        <taxon>Alteribacter</taxon>
    </lineage>
</organism>
<dbReference type="Gene3D" id="3.40.50.2300">
    <property type="match status" value="1"/>
</dbReference>
<dbReference type="CDD" id="cd06170">
    <property type="entry name" value="LuxR_C_like"/>
    <property type="match status" value="1"/>
</dbReference>
<keyword evidence="3" id="KW-0804">Transcription</keyword>
<proteinExistence type="predicted"/>
<evidence type="ECO:0000313" key="5">
    <source>
        <dbReference type="EMBL" id="PYZ95848.1"/>
    </source>
</evidence>